<evidence type="ECO:0000313" key="2">
    <source>
        <dbReference type="EMBL" id="GBN76256.1"/>
    </source>
</evidence>
<dbReference type="AlphaFoldDB" id="A0A4Y2RLJ2"/>
<keyword evidence="3" id="KW-1185">Reference proteome</keyword>
<organism evidence="2 3">
    <name type="scientific">Araneus ventricosus</name>
    <name type="common">Orbweaver spider</name>
    <name type="synonym">Epeira ventricosa</name>
    <dbReference type="NCBI Taxonomy" id="182803"/>
    <lineage>
        <taxon>Eukaryota</taxon>
        <taxon>Metazoa</taxon>
        <taxon>Ecdysozoa</taxon>
        <taxon>Arthropoda</taxon>
        <taxon>Chelicerata</taxon>
        <taxon>Arachnida</taxon>
        <taxon>Araneae</taxon>
        <taxon>Araneomorphae</taxon>
        <taxon>Entelegynae</taxon>
        <taxon>Araneoidea</taxon>
        <taxon>Araneidae</taxon>
        <taxon>Araneus</taxon>
    </lineage>
</organism>
<keyword evidence="1" id="KW-0812">Transmembrane</keyword>
<keyword evidence="1" id="KW-1133">Transmembrane helix</keyword>
<name>A0A4Y2RLJ2_ARAVE</name>
<dbReference type="Proteomes" id="UP000499080">
    <property type="component" value="Unassembled WGS sequence"/>
</dbReference>
<evidence type="ECO:0000313" key="3">
    <source>
        <dbReference type="Proteomes" id="UP000499080"/>
    </source>
</evidence>
<comment type="caution">
    <text evidence="2">The sequence shown here is derived from an EMBL/GenBank/DDBJ whole genome shotgun (WGS) entry which is preliminary data.</text>
</comment>
<gene>
    <name evidence="2" type="ORF">AVEN_151057_1</name>
</gene>
<reference evidence="2 3" key="1">
    <citation type="journal article" date="2019" name="Sci. Rep.">
        <title>Orb-weaving spider Araneus ventricosus genome elucidates the spidroin gene catalogue.</title>
        <authorList>
            <person name="Kono N."/>
            <person name="Nakamura H."/>
            <person name="Ohtoshi R."/>
            <person name="Moran D.A.P."/>
            <person name="Shinohara A."/>
            <person name="Yoshida Y."/>
            <person name="Fujiwara M."/>
            <person name="Mori M."/>
            <person name="Tomita M."/>
            <person name="Arakawa K."/>
        </authorList>
    </citation>
    <scope>NUCLEOTIDE SEQUENCE [LARGE SCALE GENOMIC DNA]</scope>
</reference>
<protein>
    <submittedName>
        <fullName evidence="2">Uncharacterized protein</fullName>
    </submittedName>
</protein>
<proteinExistence type="predicted"/>
<sequence>MLIWEFHTCIVGGQCSSSKEVLSVKLEQPQQFYNERYHNWLVHHSVVLICIRGGQNSKEERSCSHAETYSIHMSICDGKALSKRLLVYTRLRGLLTSILSSVFPLNMSKLVLTYKIPVLLLLFCFFGYRLAHGTSVFSLL</sequence>
<dbReference type="EMBL" id="BGPR01017470">
    <property type="protein sequence ID" value="GBN76256.1"/>
    <property type="molecule type" value="Genomic_DNA"/>
</dbReference>
<feature type="transmembrane region" description="Helical" evidence="1">
    <location>
        <begin position="111"/>
        <end position="131"/>
    </location>
</feature>
<keyword evidence="1" id="KW-0472">Membrane</keyword>
<evidence type="ECO:0000256" key="1">
    <source>
        <dbReference type="SAM" id="Phobius"/>
    </source>
</evidence>
<accession>A0A4Y2RLJ2</accession>